<evidence type="ECO:0000313" key="3">
    <source>
        <dbReference type="Proteomes" id="UP000602124"/>
    </source>
</evidence>
<dbReference type="EMBL" id="JAEKMH010000001">
    <property type="protein sequence ID" value="MBJ3783704.1"/>
    <property type="molecule type" value="Genomic_DNA"/>
</dbReference>
<dbReference type="AlphaFoldDB" id="A0A934IXF8"/>
<sequence length="261" mass="25202">MKLMISATLVAAFIAGASAPAQAQSLLGILGGPDDAALITLGSGDAGEQGLVNLGLGGDNQVLDLNVGNGDLARATVGSESGGLDANVDLLNSTARVGVGIGGDDLVDVDIGIGGGTGGGGNGGTGGNGGNGGNGGSGGGSGGGGGGVVIPGGSVAAGSSSGAGVMCQGVSSNELERLIQATRIDGSWRRARSVDVQKVAICPELRSWLAAALQQTGLGQTLRSAIASDDLVLATLNRSSQSADRVFAVRNDGSRLTVFVY</sequence>
<proteinExistence type="predicted"/>
<comment type="caution">
    <text evidence="2">The sequence shown here is derived from an EMBL/GenBank/DDBJ whole genome shotgun (WGS) entry which is preliminary data.</text>
</comment>
<gene>
    <name evidence="2" type="ORF">JEQ47_03125</name>
</gene>
<dbReference type="Proteomes" id="UP000602124">
    <property type="component" value="Unassembled WGS sequence"/>
</dbReference>
<protein>
    <submittedName>
        <fullName evidence="2">Uncharacterized protein</fullName>
    </submittedName>
</protein>
<evidence type="ECO:0000313" key="2">
    <source>
        <dbReference type="EMBL" id="MBJ3783704.1"/>
    </source>
</evidence>
<keyword evidence="3" id="KW-1185">Reference proteome</keyword>
<reference evidence="2" key="1">
    <citation type="submission" date="2020-12" db="EMBL/GenBank/DDBJ databases">
        <title>Devosia sp. MSA67 isolated from Mo River.</title>
        <authorList>
            <person name="Ma F."/>
            <person name="Zi Z."/>
        </authorList>
    </citation>
    <scope>NUCLEOTIDE SEQUENCE</scope>
    <source>
        <strain evidence="2">MSA67</strain>
    </source>
</reference>
<evidence type="ECO:0000256" key="1">
    <source>
        <dbReference type="SAM" id="SignalP"/>
    </source>
</evidence>
<keyword evidence="1" id="KW-0732">Signal</keyword>
<feature type="signal peptide" evidence="1">
    <location>
        <begin position="1"/>
        <end position="23"/>
    </location>
</feature>
<organism evidence="2 3">
    <name type="scientific">Devosia sediminis</name>
    <dbReference type="NCBI Taxonomy" id="2798801"/>
    <lineage>
        <taxon>Bacteria</taxon>
        <taxon>Pseudomonadati</taxon>
        <taxon>Pseudomonadota</taxon>
        <taxon>Alphaproteobacteria</taxon>
        <taxon>Hyphomicrobiales</taxon>
        <taxon>Devosiaceae</taxon>
        <taxon>Devosia</taxon>
    </lineage>
</organism>
<name>A0A934IXF8_9HYPH</name>
<dbReference type="RefSeq" id="WP_198874933.1">
    <property type="nucleotide sequence ID" value="NZ_JAEKMH010000001.1"/>
</dbReference>
<feature type="chain" id="PRO_5037713491" evidence="1">
    <location>
        <begin position="24"/>
        <end position="261"/>
    </location>
</feature>
<accession>A0A934IXF8</accession>